<dbReference type="RefSeq" id="WP_201311137.1">
    <property type="nucleotide sequence ID" value="NZ_BLYI01000038.1"/>
</dbReference>
<proteinExistence type="inferred from homology"/>
<dbReference type="Proteomes" id="UP000613208">
    <property type="component" value="Unassembled WGS sequence"/>
</dbReference>
<keyword evidence="4" id="KW-0963">Cytoplasm</keyword>
<dbReference type="PANTHER" id="PTHR33238">
    <property type="entry name" value="IRON (METAL) DEPENDENT REPRESSOR, DTXR FAMILY"/>
    <property type="match status" value="1"/>
</dbReference>
<keyword evidence="5" id="KW-0678">Repressor</keyword>
<gene>
    <name evidence="14" type="ORF">ANBU17_17780</name>
</gene>
<comment type="caution">
    <text evidence="14">The sequence shown here is derived from an EMBL/GenBank/DDBJ whole genome shotgun (WGS) entry which is preliminary data.</text>
</comment>
<dbReference type="PANTHER" id="PTHR33238:SF11">
    <property type="entry name" value="TRANSCRIPTIONAL REGULATOR MNTR"/>
    <property type="match status" value="1"/>
</dbReference>
<dbReference type="SMART" id="SM00529">
    <property type="entry name" value="HTH_DTXR"/>
    <property type="match status" value="1"/>
</dbReference>
<dbReference type="SUPFAM" id="SSF47979">
    <property type="entry name" value="Iron-dependent repressor protein, dimerization domain"/>
    <property type="match status" value="1"/>
</dbReference>
<protein>
    <recommendedName>
        <fullName evidence="11">Manganese transport regulator</fullName>
    </recommendedName>
</protein>
<comment type="subunit">
    <text evidence="3">Homodimer.</text>
</comment>
<dbReference type="GO" id="GO:0003677">
    <property type="term" value="F:DNA binding"/>
    <property type="evidence" value="ECO:0007669"/>
    <property type="project" value="UniProtKB-KW"/>
</dbReference>
<evidence type="ECO:0000256" key="7">
    <source>
        <dbReference type="ARBA" id="ARBA00023125"/>
    </source>
</evidence>
<evidence type="ECO:0000256" key="4">
    <source>
        <dbReference type="ARBA" id="ARBA00022490"/>
    </source>
</evidence>
<evidence type="ECO:0000256" key="3">
    <source>
        <dbReference type="ARBA" id="ARBA00011738"/>
    </source>
</evidence>
<evidence type="ECO:0000256" key="8">
    <source>
        <dbReference type="ARBA" id="ARBA00023159"/>
    </source>
</evidence>
<organism evidence="14 15">
    <name type="scientific">Anaerostipes butyraticus</name>
    <dbReference type="NCBI Taxonomy" id="645466"/>
    <lineage>
        <taxon>Bacteria</taxon>
        <taxon>Bacillati</taxon>
        <taxon>Bacillota</taxon>
        <taxon>Clostridia</taxon>
        <taxon>Lachnospirales</taxon>
        <taxon>Lachnospiraceae</taxon>
        <taxon>Anaerostipes</taxon>
    </lineage>
</organism>
<evidence type="ECO:0000313" key="15">
    <source>
        <dbReference type="Proteomes" id="UP000613208"/>
    </source>
</evidence>
<feature type="domain" description="HTH dtxR-type" evidence="12">
    <location>
        <begin position="8"/>
        <end position="64"/>
    </location>
</feature>
<evidence type="ECO:0000256" key="6">
    <source>
        <dbReference type="ARBA" id="ARBA00023015"/>
    </source>
</evidence>
<evidence type="ECO:0000256" key="9">
    <source>
        <dbReference type="ARBA" id="ARBA00023163"/>
    </source>
</evidence>
<keyword evidence="6" id="KW-0805">Transcription regulation</keyword>
<dbReference type="GO" id="GO:0003700">
    <property type="term" value="F:DNA-binding transcription factor activity"/>
    <property type="evidence" value="ECO:0007669"/>
    <property type="project" value="InterPro"/>
</dbReference>
<dbReference type="Gene3D" id="1.10.10.10">
    <property type="entry name" value="Winged helix-like DNA-binding domain superfamily/Winged helix DNA-binding domain"/>
    <property type="match status" value="1"/>
</dbReference>
<evidence type="ECO:0000256" key="1">
    <source>
        <dbReference type="ARBA" id="ARBA00004496"/>
    </source>
</evidence>
<dbReference type="GO" id="GO:0005737">
    <property type="term" value="C:cytoplasm"/>
    <property type="evidence" value="ECO:0007669"/>
    <property type="project" value="UniProtKB-SubCell"/>
</dbReference>
<evidence type="ECO:0000313" key="14">
    <source>
        <dbReference type="EMBL" id="GFO85431.1"/>
    </source>
</evidence>
<evidence type="ECO:0000259" key="12">
    <source>
        <dbReference type="Pfam" id="PF01325"/>
    </source>
</evidence>
<dbReference type="AlphaFoldDB" id="A0A916VD79"/>
<dbReference type="InterPro" id="IPR036421">
    <property type="entry name" value="Fe_dep_repressor_sf"/>
</dbReference>
<dbReference type="GO" id="GO:0046914">
    <property type="term" value="F:transition metal ion binding"/>
    <property type="evidence" value="ECO:0007669"/>
    <property type="project" value="InterPro"/>
</dbReference>
<dbReference type="Gene3D" id="1.10.60.10">
    <property type="entry name" value="Iron dependent repressor, metal binding and dimerisation domain"/>
    <property type="match status" value="1"/>
</dbReference>
<evidence type="ECO:0000256" key="2">
    <source>
        <dbReference type="ARBA" id="ARBA00007871"/>
    </source>
</evidence>
<dbReference type="GO" id="GO:0046983">
    <property type="term" value="F:protein dimerization activity"/>
    <property type="evidence" value="ECO:0007669"/>
    <property type="project" value="InterPro"/>
</dbReference>
<comment type="subcellular location">
    <subcellularLocation>
        <location evidence="1">Cytoplasm</location>
    </subcellularLocation>
</comment>
<dbReference type="InterPro" id="IPR022687">
    <property type="entry name" value="HTH_DTXR"/>
</dbReference>
<accession>A0A916VD79</accession>
<dbReference type="InterPro" id="IPR050536">
    <property type="entry name" value="DtxR_MntR_Metal-Reg"/>
</dbReference>
<feature type="domain" description="Iron dependent repressor metal binding and dimerisation" evidence="13">
    <location>
        <begin position="67"/>
        <end position="124"/>
    </location>
</feature>
<keyword evidence="10" id="KW-0464">Manganese</keyword>
<keyword evidence="8" id="KW-0010">Activator</keyword>
<comment type="similarity">
    <text evidence="2">Belongs to the DtxR/MntR family.</text>
</comment>
<dbReference type="EMBL" id="BLYI01000038">
    <property type="protein sequence ID" value="GFO85431.1"/>
    <property type="molecule type" value="Genomic_DNA"/>
</dbReference>
<dbReference type="InterPro" id="IPR022689">
    <property type="entry name" value="Iron_dep_repressor"/>
</dbReference>
<dbReference type="InterPro" id="IPR001367">
    <property type="entry name" value="Fe_dep_repressor"/>
</dbReference>
<keyword evidence="15" id="KW-1185">Reference proteome</keyword>
<evidence type="ECO:0000256" key="5">
    <source>
        <dbReference type="ARBA" id="ARBA00022491"/>
    </source>
</evidence>
<evidence type="ECO:0000256" key="11">
    <source>
        <dbReference type="ARBA" id="ARBA00032593"/>
    </source>
</evidence>
<reference evidence="14" key="1">
    <citation type="submission" date="2020-06" db="EMBL/GenBank/DDBJ databases">
        <title>Characterization of fructooligosaccharide metabolism and fructooligosaccharide-degrading enzymes in human commensal butyrate producers.</title>
        <authorList>
            <person name="Tanno H."/>
            <person name="Fujii T."/>
            <person name="Hirano K."/>
            <person name="Maeno S."/>
            <person name="Tonozuka T."/>
            <person name="Sakamoto M."/>
            <person name="Ohkuma M."/>
            <person name="Tochio T."/>
            <person name="Endo A."/>
        </authorList>
    </citation>
    <scope>NUCLEOTIDE SEQUENCE</scope>
    <source>
        <strain evidence="14">JCM 17466</strain>
    </source>
</reference>
<dbReference type="InterPro" id="IPR036388">
    <property type="entry name" value="WH-like_DNA-bd_sf"/>
</dbReference>
<keyword evidence="9" id="KW-0804">Transcription</keyword>
<name>A0A916VD79_9FIRM</name>
<evidence type="ECO:0000259" key="13">
    <source>
        <dbReference type="Pfam" id="PF02742"/>
    </source>
</evidence>
<dbReference type="SUPFAM" id="SSF46785">
    <property type="entry name" value="Winged helix' DNA-binding domain"/>
    <property type="match status" value="1"/>
</dbReference>
<dbReference type="InterPro" id="IPR036390">
    <property type="entry name" value="WH_DNA-bd_sf"/>
</dbReference>
<dbReference type="Pfam" id="PF01325">
    <property type="entry name" value="Fe_dep_repress"/>
    <property type="match status" value="1"/>
</dbReference>
<evidence type="ECO:0000256" key="10">
    <source>
        <dbReference type="ARBA" id="ARBA00023211"/>
    </source>
</evidence>
<dbReference type="Pfam" id="PF02742">
    <property type="entry name" value="Fe_dep_repr_C"/>
    <property type="match status" value="1"/>
</dbReference>
<sequence>MTKTVRQREKEDYLGTMYAMKRKDHQIIKAEIARELGVSAAKVDRLSRELTEEGYLQRDGSRGLFLTPFGLSKGQEWMERKRCLTEFLCLVSGVDRSLAQENACAIEHILDERVLMGIRMFMQSRHTYSYTMRESDLNLMFPEGKREFPAAFFEKGTSHPRILSEEYWDFEKKAKAVICRESFLYLCPAAEKTEIRALEYSEKDRWERAVREKNGFAVPARTLHCILRQSGRISEGTVPIRTLKENGQWHECILAVSLI</sequence>
<keyword evidence="7" id="KW-0238">DNA-binding</keyword>